<accession>A0A8S4CXC6</accession>
<dbReference type="PANTHER" id="PTHR43818">
    <property type="entry name" value="BCDNA.GH03377"/>
    <property type="match status" value="1"/>
</dbReference>
<reference evidence="5" key="1">
    <citation type="submission" date="2020-11" db="EMBL/GenBank/DDBJ databases">
        <authorList>
            <person name="Whiteford S."/>
        </authorList>
    </citation>
    <scope>NUCLEOTIDE SEQUENCE</scope>
</reference>
<dbReference type="EMBL" id="CAJHNJ030000001">
    <property type="protein sequence ID" value="CAG9087582.1"/>
    <property type="molecule type" value="Genomic_DNA"/>
</dbReference>
<dbReference type="InterPro" id="IPR055170">
    <property type="entry name" value="GFO_IDH_MocA-like_dom"/>
</dbReference>
<dbReference type="InterPro" id="IPR000683">
    <property type="entry name" value="Gfo/Idh/MocA-like_OxRdtase_N"/>
</dbReference>
<evidence type="ECO:0000256" key="1">
    <source>
        <dbReference type="ARBA" id="ARBA00010928"/>
    </source>
</evidence>
<evidence type="ECO:0000259" key="3">
    <source>
        <dbReference type="Pfam" id="PF01408"/>
    </source>
</evidence>
<evidence type="ECO:0000313" key="5">
    <source>
        <dbReference type="EMBL" id="CAG9087582.1"/>
    </source>
</evidence>
<dbReference type="PANTHER" id="PTHR43818:SF11">
    <property type="entry name" value="BCDNA.GH03377"/>
    <property type="match status" value="1"/>
</dbReference>
<dbReference type="Gene3D" id="3.40.50.720">
    <property type="entry name" value="NAD(P)-binding Rossmann-like Domain"/>
    <property type="match status" value="1"/>
</dbReference>
<proteinExistence type="inferred from homology"/>
<dbReference type="InterPro" id="IPR050463">
    <property type="entry name" value="Gfo/Idh/MocA_oxidrdct_glycsds"/>
</dbReference>
<comment type="caution">
    <text evidence="5">The sequence shown here is derived from an EMBL/GenBank/DDBJ whole genome shotgun (WGS) entry which is preliminary data.</text>
</comment>
<organism evidence="5 6">
    <name type="scientific">Plutella xylostella</name>
    <name type="common">Diamondback moth</name>
    <name type="synonym">Plutella maculipennis</name>
    <dbReference type="NCBI Taxonomy" id="51655"/>
    <lineage>
        <taxon>Eukaryota</taxon>
        <taxon>Metazoa</taxon>
        <taxon>Ecdysozoa</taxon>
        <taxon>Arthropoda</taxon>
        <taxon>Hexapoda</taxon>
        <taxon>Insecta</taxon>
        <taxon>Pterygota</taxon>
        <taxon>Neoptera</taxon>
        <taxon>Endopterygota</taxon>
        <taxon>Lepidoptera</taxon>
        <taxon>Glossata</taxon>
        <taxon>Ditrysia</taxon>
        <taxon>Yponomeutoidea</taxon>
        <taxon>Plutellidae</taxon>
        <taxon>Plutella</taxon>
    </lineage>
</organism>
<dbReference type="GO" id="GO:0016491">
    <property type="term" value="F:oxidoreductase activity"/>
    <property type="evidence" value="ECO:0007669"/>
    <property type="project" value="UniProtKB-KW"/>
</dbReference>
<dbReference type="AlphaFoldDB" id="A0A8S4CXC6"/>
<dbReference type="Pfam" id="PF01408">
    <property type="entry name" value="GFO_IDH_MocA"/>
    <property type="match status" value="1"/>
</dbReference>
<dbReference type="SUPFAM" id="SSF51735">
    <property type="entry name" value="NAD(P)-binding Rossmann-fold domains"/>
    <property type="match status" value="1"/>
</dbReference>
<dbReference type="Gene3D" id="3.30.360.10">
    <property type="entry name" value="Dihydrodipicolinate Reductase, domain 2"/>
    <property type="match status" value="1"/>
</dbReference>
<evidence type="ECO:0000313" key="6">
    <source>
        <dbReference type="Proteomes" id="UP000653454"/>
    </source>
</evidence>
<name>A0A8S4CXC6_PLUXY</name>
<evidence type="ECO:0000256" key="2">
    <source>
        <dbReference type="ARBA" id="ARBA00023002"/>
    </source>
</evidence>
<dbReference type="InterPro" id="IPR036291">
    <property type="entry name" value="NAD(P)-bd_dom_sf"/>
</dbReference>
<feature type="domain" description="GFO/IDH/MocA-like oxidoreductase" evidence="4">
    <location>
        <begin position="130"/>
        <end position="264"/>
    </location>
</feature>
<dbReference type="Proteomes" id="UP000653454">
    <property type="component" value="Unassembled WGS sequence"/>
</dbReference>
<dbReference type="Pfam" id="PF22725">
    <property type="entry name" value="GFO_IDH_MocA_C3"/>
    <property type="match status" value="1"/>
</dbReference>
<keyword evidence="2" id="KW-0560">Oxidoreductase</keyword>
<keyword evidence="6" id="KW-1185">Reference proteome</keyword>
<dbReference type="SUPFAM" id="SSF55347">
    <property type="entry name" value="Glyceraldehyde-3-phosphate dehydrogenase-like, C-terminal domain"/>
    <property type="match status" value="1"/>
</dbReference>
<protein>
    <submittedName>
        <fullName evidence="5">(diamondback moth) hypothetical protein</fullName>
    </submittedName>
</protein>
<comment type="similarity">
    <text evidence="1">Belongs to the Gfo/Idh/MocA family.</text>
</comment>
<evidence type="ECO:0000259" key="4">
    <source>
        <dbReference type="Pfam" id="PF22725"/>
    </source>
</evidence>
<sequence>MLPGIGVFGTGAIAKVLVPFLREKGFSVEAIWGVTLQEAETVAKELKIPFFTNKIDDVLLKKNVNLVFIVCAPNLHAQISVKALGIGKHVVCDKPAGLCQAEALKMVRAAQYYPTLISIINHSLRFLPAFSQMRKSIQDGYLGNPDELTLIDVRVQMGSLLGDSYNWLCDDTMGGGTLTLVGSHVIDLVTYLTGQKVARVHGVLKTFVEETPKVNGIRKVTAPDFCTFQLEMEKGLLVTATLNNHLPGPCFNQEIYVCSKKGYLVVRGGDLYGRLNRPNSSKICPEEDTKRPHDKEDVIYVDIEDLSCASSVVPKPYVKGLCKMISALKEAFLPVKEQMDWVKEPVLAAATFEDGQRVQATMEALRQSSEDGCWTTVQLLTEPPDPNPALSAAVRRTAISLQ</sequence>
<gene>
    <name evidence="5" type="ORF">PLXY2_LOCUS29</name>
</gene>
<dbReference type="GO" id="GO:0000166">
    <property type="term" value="F:nucleotide binding"/>
    <property type="evidence" value="ECO:0007669"/>
    <property type="project" value="InterPro"/>
</dbReference>
<feature type="domain" description="Gfo/Idh/MocA-like oxidoreductase N-terminal" evidence="3">
    <location>
        <begin position="5"/>
        <end position="111"/>
    </location>
</feature>